<keyword evidence="13" id="KW-1278">Translocase</keyword>
<evidence type="ECO:0000256" key="13">
    <source>
        <dbReference type="ARBA" id="ARBA00022967"/>
    </source>
</evidence>
<evidence type="ECO:0000256" key="20">
    <source>
        <dbReference type="ARBA" id="ARBA00049289"/>
    </source>
</evidence>
<dbReference type="InterPro" id="IPR027256">
    <property type="entry name" value="P-typ_ATPase_IB"/>
</dbReference>
<keyword evidence="11 21" id="KW-0067">ATP-binding</keyword>
<dbReference type="NCBIfam" id="TIGR01494">
    <property type="entry name" value="ATPase_P-type"/>
    <property type="match status" value="1"/>
</dbReference>
<evidence type="ECO:0000256" key="14">
    <source>
        <dbReference type="ARBA" id="ARBA00022989"/>
    </source>
</evidence>
<keyword evidence="16" id="KW-0406">Ion transport</keyword>
<keyword evidence="21" id="KW-1003">Cell membrane</keyword>
<dbReference type="PANTHER" id="PTHR43520">
    <property type="entry name" value="ATP7, ISOFORM B"/>
    <property type="match status" value="1"/>
</dbReference>
<keyword evidence="5" id="KW-0813">Transport</keyword>
<dbReference type="Gene3D" id="3.40.1110.10">
    <property type="entry name" value="Calcium-transporting ATPase, cytoplasmic domain N"/>
    <property type="match status" value="1"/>
</dbReference>
<dbReference type="Pfam" id="PF00122">
    <property type="entry name" value="E1-E2_ATPase"/>
    <property type="match status" value="1"/>
</dbReference>
<dbReference type="SUPFAM" id="SSF55008">
    <property type="entry name" value="HMA, heavy metal-associated domain"/>
    <property type="match status" value="2"/>
</dbReference>
<keyword evidence="25" id="KW-1185">Reference proteome</keyword>
<evidence type="ECO:0000256" key="15">
    <source>
        <dbReference type="ARBA" id="ARBA00023008"/>
    </source>
</evidence>
<dbReference type="InterPro" id="IPR006122">
    <property type="entry name" value="HMA_Cu_ion-bd"/>
</dbReference>
<comment type="catalytic activity">
    <reaction evidence="20">
        <text>Cu(+)(in) + ATP + H2O = Cu(+)(out) + ADP + phosphate + H(+)</text>
        <dbReference type="Rhea" id="RHEA:25792"/>
        <dbReference type="ChEBI" id="CHEBI:15377"/>
        <dbReference type="ChEBI" id="CHEBI:15378"/>
        <dbReference type="ChEBI" id="CHEBI:30616"/>
        <dbReference type="ChEBI" id="CHEBI:43474"/>
        <dbReference type="ChEBI" id="CHEBI:49552"/>
        <dbReference type="ChEBI" id="CHEBI:456216"/>
        <dbReference type="EC" id="7.2.2.8"/>
    </reaction>
</comment>
<dbReference type="PROSITE" id="PS01047">
    <property type="entry name" value="HMA_1"/>
    <property type="match status" value="2"/>
</dbReference>
<organism evidence="24 25">
    <name type="scientific">Anaerotignum lactatifermentans</name>
    <dbReference type="NCBI Taxonomy" id="160404"/>
    <lineage>
        <taxon>Bacteria</taxon>
        <taxon>Bacillati</taxon>
        <taxon>Bacillota</taxon>
        <taxon>Clostridia</taxon>
        <taxon>Lachnospirales</taxon>
        <taxon>Anaerotignaceae</taxon>
        <taxon>Anaerotignum</taxon>
    </lineage>
</organism>
<evidence type="ECO:0000256" key="3">
    <source>
        <dbReference type="ARBA" id="ARBA00012517"/>
    </source>
</evidence>
<dbReference type="PRINTS" id="PR00943">
    <property type="entry name" value="CUATPASE"/>
</dbReference>
<dbReference type="SUPFAM" id="SSF81665">
    <property type="entry name" value="Calcium ATPase, transmembrane domain M"/>
    <property type="match status" value="1"/>
</dbReference>
<feature type="compositionally biased region" description="Basic and acidic residues" evidence="22">
    <location>
        <begin position="757"/>
        <end position="775"/>
    </location>
</feature>
<evidence type="ECO:0000256" key="9">
    <source>
        <dbReference type="ARBA" id="ARBA00022741"/>
    </source>
</evidence>
<dbReference type="InterPro" id="IPR023214">
    <property type="entry name" value="HAD_sf"/>
</dbReference>
<evidence type="ECO:0000256" key="18">
    <source>
        <dbReference type="ARBA" id="ARBA00029719"/>
    </source>
</evidence>
<evidence type="ECO:0000256" key="11">
    <source>
        <dbReference type="ARBA" id="ARBA00022840"/>
    </source>
</evidence>
<evidence type="ECO:0000313" key="24">
    <source>
        <dbReference type="EMBL" id="MBM6878055.1"/>
    </source>
</evidence>
<feature type="transmembrane region" description="Helical" evidence="21">
    <location>
        <begin position="165"/>
        <end position="188"/>
    </location>
</feature>
<dbReference type="Pfam" id="PF00702">
    <property type="entry name" value="Hydrolase"/>
    <property type="match status" value="1"/>
</dbReference>
<keyword evidence="10" id="KW-0187">Copper transport</keyword>
<evidence type="ECO:0000256" key="5">
    <source>
        <dbReference type="ARBA" id="ARBA00022448"/>
    </source>
</evidence>
<feature type="transmembrane region" description="Helical" evidence="21">
    <location>
        <begin position="203"/>
        <end position="221"/>
    </location>
</feature>
<dbReference type="CDD" id="cd02094">
    <property type="entry name" value="P-type_ATPase_Cu-like"/>
    <property type="match status" value="1"/>
</dbReference>
<dbReference type="InterPro" id="IPR017969">
    <property type="entry name" value="Heavy-metal-associated_CS"/>
</dbReference>
<dbReference type="InterPro" id="IPR023298">
    <property type="entry name" value="ATPase_P-typ_TM_dom_sf"/>
</dbReference>
<feature type="transmembrane region" description="Helical" evidence="21">
    <location>
        <begin position="355"/>
        <end position="376"/>
    </location>
</feature>
<dbReference type="SFLD" id="SFLDF00027">
    <property type="entry name" value="p-type_atpase"/>
    <property type="match status" value="1"/>
</dbReference>
<dbReference type="InterPro" id="IPR059000">
    <property type="entry name" value="ATPase_P-type_domA"/>
</dbReference>
<evidence type="ECO:0000256" key="7">
    <source>
        <dbReference type="ARBA" id="ARBA00022723"/>
    </source>
</evidence>
<evidence type="ECO:0000259" key="23">
    <source>
        <dbReference type="PROSITE" id="PS50846"/>
    </source>
</evidence>
<dbReference type="InterPro" id="IPR006121">
    <property type="entry name" value="HMA_dom"/>
</dbReference>
<evidence type="ECO:0000256" key="8">
    <source>
        <dbReference type="ARBA" id="ARBA00022737"/>
    </source>
</evidence>
<dbReference type="PRINTS" id="PR00119">
    <property type="entry name" value="CATATPASE"/>
</dbReference>
<dbReference type="InterPro" id="IPR036412">
    <property type="entry name" value="HAD-like_sf"/>
</dbReference>
<keyword evidence="15" id="KW-0186">Copper</keyword>
<evidence type="ECO:0000256" key="1">
    <source>
        <dbReference type="ARBA" id="ARBA00004127"/>
    </source>
</evidence>
<feature type="domain" description="HMA" evidence="23">
    <location>
        <begin position="1"/>
        <end position="67"/>
    </location>
</feature>
<name>A0ABS2GAI8_9FIRM</name>
<keyword evidence="6 21" id="KW-0812">Transmembrane</keyword>
<dbReference type="CDD" id="cd00371">
    <property type="entry name" value="HMA"/>
    <property type="match status" value="2"/>
</dbReference>
<dbReference type="EC" id="7.2.2.8" evidence="3"/>
<keyword evidence="9 21" id="KW-0547">Nucleotide-binding</keyword>
<feature type="transmembrane region" description="Helical" evidence="21">
    <location>
        <begin position="697"/>
        <end position="719"/>
    </location>
</feature>
<evidence type="ECO:0000256" key="22">
    <source>
        <dbReference type="SAM" id="MobiDB-lite"/>
    </source>
</evidence>
<dbReference type="InterPro" id="IPR023299">
    <property type="entry name" value="ATPase_P-typ_cyto_dom_N"/>
</dbReference>
<feature type="transmembrane region" description="Helical" evidence="21">
    <location>
        <begin position="93"/>
        <end position="114"/>
    </location>
</feature>
<sequence length="844" mass="90714">MKQKFDVTGMTCSACSAHVEKSVRKLEGVASVNVNLLQNSMVVEYDEGCLQIPDIIHAVESGGYGASVQGEQKSEAAPQNVAAEEMAHMKRRLIASFCFLIPLFYISMGHMMGAPLPAFLLGDENVMIFALTQLFLTIPVMIINKKYYVVGFKSLWNRAPNMDSLIALGSAASVVYSVFAIYSMAYYLGHGDLMTAHHYGMELYFESAAMILTLITVGKYMETRSKGKTSEAISKLMDLAPKKAMVLREGREQEIPVEEVVSGDVVIVRPGQSIPVDGKIIEGFSAVDESAITGESIPVEKQTGDTVIGATVNKSGYFKMTATRVGKDTTLSQIIALVEEAGASKAPIAKLADKVSGVFVPVVITIAVLAAVIWYFAGNQPFSFALSIGIAVLVISCPCALGLATPTAIMVGTGKGAEYGILVKSAESLEIAHQVQTVVLDKTGTLTEGKPVVTDVVTAKGILRNRLLRQAAAVESLSEHPLAEAIVAYAREKEVDFVSANDLRATAGQGIEAQTEQGLVLAGNLKMMRERGISAAELEERAQALAEEGKTPLFFAENGVLLGLLALADTLKPTSKEAVDAFHSMGIDVVMLTGDNRRTAAAIGKELGIEVVAEVLPQDKEREVRRLQERGRKVAMIGDGINDAPALMRADVGIAIGAGTDVAMESADIILMKSDLMDAVTAIELSHATIRNIKENLFWAFFYNACGIPLAAGVFYPLLEWKLNPMFAAAAMSFSSAFVVGNALRLKLFRPKFAKGKQPEQTKHTEKKEEPKEEMGMKKVLKIEGMMCTHCTGRVEKALNEMDGVSAEVSLEGKSATVTLSKDISDEELVKTVADAGYEVVDIQ</sequence>
<dbReference type="Gene3D" id="2.70.150.10">
    <property type="entry name" value="Calcium-transporting ATPase, cytoplasmic transduction domain A"/>
    <property type="match status" value="1"/>
</dbReference>
<dbReference type="SFLD" id="SFLDG00002">
    <property type="entry name" value="C1.7:_P-type_atpase_like"/>
    <property type="match status" value="1"/>
</dbReference>
<dbReference type="InterPro" id="IPR001757">
    <property type="entry name" value="P_typ_ATPase"/>
</dbReference>
<evidence type="ECO:0000256" key="17">
    <source>
        <dbReference type="ARBA" id="ARBA00023136"/>
    </source>
</evidence>
<feature type="region of interest" description="Disordered" evidence="22">
    <location>
        <begin position="755"/>
        <end position="775"/>
    </location>
</feature>
<dbReference type="PANTHER" id="PTHR43520:SF8">
    <property type="entry name" value="P-TYPE CU(+) TRANSPORTER"/>
    <property type="match status" value="1"/>
</dbReference>
<evidence type="ECO:0000256" key="4">
    <source>
        <dbReference type="ARBA" id="ARBA00015102"/>
    </source>
</evidence>
<comment type="subcellular location">
    <subcellularLocation>
        <location evidence="21">Cell membrane</location>
    </subcellularLocation>
    <subcellularLocation>
        <location evidence="1">Endomembrane system</location>
        <topology evidence="1">Multi-pass membrane protein</topology>
    </subcellularLocation>
</comment>
<dbReference type="InterPro" id="IPR044492">
    <property type="entry name" value="P_typ_ATPase_HD_dom"/>
</dbReference>
<dbReference type="NCBIfam" id="TIGR01525">
    <property type="entry name" value="ATPase-IB_hvy"/>
    <property type="match status" value="1"/>
</dbReference>
<dbReference type="Gene3D" id="3.40.50.1000">
    <property type="entry name" value="HAD superfamily/HAD-like"/>
    <property type="match status" value="1"/>
</dbReference>
<dbReference type="SFLD" id="SFLDS00003">
    <property type="entry name" value="Haloacid_Dehalogenase"/>
    <property type="match status" value="1"/>
</dbReference>
<evidence type="ECO:0000256" key="16">
    <source>
        <dbReference type="ARBA" id="ARBA00023065"/>
    </source>
</evidence>
<dbReference type="Gene3D" id="3.30.70.100">
    <property type="match status" value="2"/>
</dbReference>
<evidence type="ECO:0000256" key="10">
    <source>
        <dbReference type="ARBA" id="ARBA00022796"/>
    </source>
</evidence>
<dbReference type="SUPFAM" id="SSF81653">
    <property type="entry name" value="Calcium ATPase, transduction domain A"/>
    <property type="match status" value="1"/>
</dbReference>
<feature type="transmembrane region" description="Helical" evidence="21">
    <location>
        <begin position="382"/>
        <end position="405"/>
    </location>
</feature>
<dbReference type="NCBIfam" id="TIGR00003">
    <property type="entry name" value="copper ion binding protein"/>
    <property type="match status" value="2"/>
</dbReference>
<dbReference type="EMBL" id="JACSNV010000009">
    <property type="protein sequence ID" value="MBM6878055.1"/>
    <property type="molecule type" value="Genomic_DNA"/>
</dbReference>
<dbReference type="RefSeq" id="WP_205133729.1">
    <property type="nucleotide sequence ID" value="NZ_JACSNT010000008.1"/>
</dbReference>
<protein>
    <recommendedName>
        <fullName evidence="4">Copper-exporting P-type ATPase</fullName>
        <ecNumber evidence="3">7.2.2.8</ecNumber>
    </recommendedName>
    <alternativeName>
        <fullName evidence="18">Copper-exporting P-type ATPase A</fullName>
    </alternativeName>
    <alternativeName>
        <fullName evidence="19">Cu(+)-exporting ATPase</fullName>
    </alternativeName>
</protein>
<accession>A0ABS2GAI8</accession>
<dbReference type="NCBIfam" id="TIGR01511">
    <property type="entry name" value="ATPase-IB1_Cu"/>
    <property type="match status" value="1"/>
</dbReference>
<keyword evidence="17 21" id="KW-0472">Membrane</keyword>
<dbReference type="PROSITE" id="PS50846">
    <property type="entry name" value="HMA_2"/>
    <property type="match status" value="2"/>
</dbReference>
<keyword evidence="14 21" id="KW-1133">Transmembrane helix</keyword>
<dbReference type="Pfam" id="PF00403">
    <property type="entry name" value="HMA"/>
    <property type="match status" value="2"/>
</dbReference>
<dbReference type="InterPro" id="IPR008250">
    <property type="entry name" value="ATPase_P-typ_transduc_dom_A_sf"/>
</dbReference>
<dbReference type="PROSITE" id="PS00154">
    <property type="entry name" value="ATPASE_E1_E2"/>
    <property type="match status" value="1"/>
</dbReference>
<evidence type="ECO:0000256" key="19">
    <source>
        <dbReference type="ARBA" id="ARBA00033239"/>
    </source>
</evidence>
<dbReference type="InterPro" id="IPR018303">
    <property type="entry name" value="ATPase_P-typ_P_site"/>
</dbReference>
<feature type="transmembrane region" description="Helical" evidence="21">
    <location>
        <begin position="725"/>
        <end position="744"/>
    </location>
</feature>
<evidence type="ECO:0000256" key="12">
    <source>
        <dbReference type="ARBA" id="ARBA00022842"/>
    </source>
</evidence>
<reference evidence="24 25" key="1">
    <citation type="journal article" date="2021" name="Sci. Rep.">
        <title>The distribution of antibiotic resistance genes in chicken gut microbiota commensals.</title>
        <authorList>
            <person name="Juricova H."/>
            <person name="Matiasovicova J."/>
            <person name="Kubasova T."/>
            <person name="Cejkova D."/>
            <person name="Rychlik I."/>
        </authorList>
    </citation>
    <scope>NUCLEOTIDE SEQUENCE [LARGE SCALE GENOMIC DNA]</scope>
    <source>
        <strain evidence="24 25">An431b</strain>
    </source>
</reference>
<comment type="caution">
    <text evidence="24">The sequence shown here is derived from an EMBL/GenBank/DDBJ whole genome shotgun (WGS) entry which is preliminary data.</text>
</comment>
<feature type="transmembrane region" description="Helical" evidence="21">
    <location>
        <begin position="126"/>
        <end position="144"/>
    </location>
</feature>
<evidence type="ECO:0000313" key="25">
    <source>
        <dbReference type="Proteomes" id="UP000729290"/>
    </source>
</evidence>
<dbReference type="Proteomes" id="UP000729290">
    <property type="component" value="Unassembled WGS sequence"/>
</dbReference>
<evidence type="ECO:0000256" key="6">
    <source>
        <dbReference type="ARBA" id="ARBA00022692"/>
    </source>
</evidence>
<evidence type="ECO:0000256" key="2">
    <source>
        <dbReference type="ARBA" id="ARBA00006024"/>
    </source>
</evidence>
<keyword evidence="7 21" id="KW-0479">Metal-binding</keyword>
<keyword evidence="8" id="KW-0677">Repeat</keyword>
<comment type="similarity">
    <text evidence="2 21">Belongs to the cation transport ATPase (P-type) (TC 3.A.3) family. Type IB subfamily.</text>
</comment>
<feature type="domain" description="HMA" evidence="23">
    <location>
        <begin position="777"/>
        <end position="841"/>
    </location>
</feature>
<dbReference type="InterPro" id="IPR036163">
    <property type="entry name" value="HMA_dom_sf"/>
</dbReference>
<proteinExistence type="inferred from homology"/>
<keyword evidence="12" id="KW-0460">Magnesium</keyword>
<dbReference type="SUPFAM" id="SSF56784">
    <property type="entry name" value="HAD-like"/>
    <property type="match status" value="1"/>
</dbReference>
<gene>
    <name evidence="24" type="ORF">H9X83_07760</name>
</gene>
<evidence type="ECO:0000256" key="21">
    <source>
        <dbReference type="RuleBase" id="RU362081"/>
    </source>
</evidence>